<name>A0A318XLH1_9FIRM</name>
<dbReference type="InterPro" id="IPR001279">
    <property type="entry name" value="Metallo-B-lactamas"/>
</dbReference>
<keyword evidence="1" id="KW-1133">Transmembrane helix</keyword>
<evidence type="ECO:0000259" key="2">
    <source>
        <dbReference type="Pfam" id="PF00753"/>
    </source>
</evidence>
<keyword evidence="3" id="KW-0378">Hydrolase</keyword>
<dbReference type="AlphaFoldDB" id="A0A318XLH1"/>
<dbReference type="PANTHER" id="PTHR30619:SF1">
    <property type="entry name" value="RECOMBINATION PROTEIN 2"/>
    <property type="match status" value="1"/>
</dbReference>
<dbReference type="Gene3D" id="3.60.15.10">
    <property type="entry name" value="Ribonuclease Z/Hydroxyacylglutathione hydrolase-like"/>
    <property type="match status" value="1"/>
</dbReference>
<dbReference type="InterPro" id="IPR036866">
    <property type="entry name" value="RibonucZ/Hydroxyglut_hydro"/>
</dbReference>
<dbReference type="SUPFAM" id="SSF56281">
    <property type="entry name" value="Metallo-hydrolase/oxidoreductase"/>
    <property type="match status" value="1"/>
</dbReference>
<dbReference type="Pfam" id="PF00753">
    <property type="entry name" value="Lactamase_B"/>
    <property type="match status" value="1"/>
</dbReference>
<dbReference type="GO" id="GO:0016787">
    <property type="term" value="F:hydrolase activity"/>
    <property type="evidence" value="ECO:0007669"/>
    <property type="project" value="UniProtKB-KW"/>
</dbReference>
<dbReference type="OrthoDB" id="9761531at2"/>
<dbReference type="PANTHER" id="PTHR30619">
    <property type="entry name" value="DNA INTERNALIZATION/COMPETENCE PROTEIN COMEC/REC2"/>
    <property type="match status" value="1"/>
</dbReference>
<evidence type="ECO:0000313" key="4">
    <source>
        <dbReference type="Proteomes" id="UP000248132"/>
    </source>
</evidence>
<dbReference type="Proteomes" id="UP000248132">
    <property type="component" value="Unassembled WGS sequence"/>
</dbReference>
<gene>
    <name evidence="3" type="ORF">LY28_02957</name>
</gene>
<accession>A0A318XLH1</accession>
<sequence length="304" mass="34001">MQGQGWHGGQLERIFVTRLDMEVIIILKLYNKIRKVNIVLICTVAIISIAGGISGCGKENLYLKMDILDTGKSDCIILQIGDKVIVNDSADEDDHKLIASVLDDYGIKNIDYFIISHYDNDHIGSASNIIKKYKVGRIFAPDYKRDSKLYSKLMKAVNSARVPVSFLTEDYTIETANGHVQINAPLKKVYDNENNYSLITSVYCKGYSLLLCGDALEQRMQEFNSVCKDSYTFIKLPHHGSYDSGLKAALNNAKPLYAAVTAESKKRLDSALLSELNALGTRLYKSYDGRIMVTVTDRGFNVEQ</sequence>
<keyword evidence="1" id="KW-0472">Membrane</keyword>
<keyword evidence="1" id="KW-0812">Transmembrane</keyword>
<organism evidence="3 4">
    <name type="scientific">Ruminiclostridium sufflavum DSM 19573</name>
    <dbReference type="NCBI Taxonomy" id="1121337"/>
    <lineage>
        <taxon>Bacteria</taxon>
        <taxon>Bacillati</taxon>
        <taxon>Bacillota</taxon>
        <taxon>Clostridia</taxon>
        <taxon>Eubacteriales</taxon>
        <taxon>Oscillospiraceae</taxon>
        <taxon>Ruminiclostridium</taxon>
    </lineage>
</organism>
<dbReference type="EMBL" id="QKMR01000020">
    <property type="protein sequence ID" value="PYG86529.1"/>
    <property type="molecule type" value="Genomic_DNA"/>
</dbReference>
<feature type="transmembrane region" description="Helical" evidence="1">
    <location>
        <begin position="36"/>
        <end position="55"/>
    </location>
</feature>
<reference evidence="3 4" key="1">
    <citation type="submission" date="2018-06" db="EMBL/GenBank/DDBJ databases">
        <title>Genomic Encyclopedia of Type Strains, Phase I: the one thousand microbial genomes (KMG-I) project.</title>
        <authorList>
            <person name="Kyrpides N."/>
        </authorList>
    </citation>
    <scope>NUCLEOTIDE SEQUENCE [LARGE SCALE GENOMIC DNA]</scope>
    <source>
        <strain evidence="3 4">DSM 19573</strain>
    </source>
</reference>
<comment type="caution">
    <text evidence="3">The sequence shown here is derived from an EMBL/GenBank/DDBJ whole genome shotgun (WGS) entry which is preliminary data.</text>
</comment>
<feature type="domain" description="Metallo-beta-lactamase" evidence="2">
    <location>
        <begin position="71"/>
        <end position="253"/>
    </location>
</feature>
<evidence type="ECO:0000256" key="1">
    <source>
        <dbReference type="SAM" id="Phobius"/>
    </source>
</evidence>
<evidence type="ECO:0000313" key="3">
    <source>
        <dbReference type="EMBL" id="PYG86529.1"/>
    </source>
</evidence>
<keyword evidence="4" id="KW-1185">Reference proteome</keyword>
<dbReference type="InterPro" id="IPR035681">
    <property type="entry name" value="ComA-like_MBL"/>
</dbReference>
<dbReference type="CDD" id="cd07731">
    <property type="entry name" value="ComA-like_MBL-fold"/>
    <property type="match status" value="1"/>
</dbReference>
<proteinExistence type="predicted"/>
<protein>
    <submittedName>
        <fullName evidence="3">Beta-lactamase superfamily II metal-dependent hydrolase</fullName>
    </submittedName>
</protein>
<dbReference type="InterPro" id="IPR052159">
    <property type="entry name" value="Competence_DNA_uptake"/>
</dbReference>